<sequence>MKKTIRIERLSSITLLKIMLITSVFPWILIDTVVILFHLFSGDFVVNYNQGKGEDAVAQQISLAKFVLVSYPLIVAFGAFFTAMLWLPCAFSLWVWSKISKMSISYYEARGKET</sequence>
<dbReference type="AlphaFoldDB" id="A0A5P9NMM5"/>
<reference evidence="2 3" key="1">
    <citation type="submission" date="2019-02" db="EMBL/GenBank/DDBJ databases">
        <authorList>
            <person name="Li S.-H."/>
        </authorList>
    </citation>
    <scope>NUCLEOTIDE SEQUENCE [LARGE SCALE GENOMIC DNA]</scope>
    <source>
        <strain evidence="2 3">IMCC14385</strain>
    </source>
</reference>
<dbReference type="Proteomes" id="UP000326287">
    <property type="component" value="Chromosome"/>
</dbReference>
<dbReference type="EMBL" id="CP036422">
    <property type="protein sequence ID" value="QFU77071.1"/>
    <property type="molecule type" value="Genomic_DNA"/>
</dbReference>
<keyword evidence="1" id="KW-1133">Transmembrane helix</keyword>
<evidence type="ECO:0000256" key="1">
    <source>
        <dbReference type="SAM" id="Phobius"/>
    </source>
</evidence>
<dbReference type="RefSeq" id="WP_153240209.1">
    <property type="nucleotide sequence ID" value="NZ_CP036422.1"/>
</dbReference>
<keyword evidence="1" id="KW-0812">Transmembrane</keyword>
<accession>A0A5P9NMM5</accession>
<feature type="transmembrane region" description="Helical" evidence="1">
    <location>
        <begin position="20"/>
        <end position="40"/>
    </location>
</feature>
<dbReference type="KEGG" id="halc:EY643_16215"/>
<evidence type="ECO:0000313" key="3">
    <source>
        <dbReference type="Proteomes" id="UP000326287"/>
    </source>
</evidence>
<keyword evidence="1" id="KW-0472">Membrane</keyword>
<keyword evidence="3" id="KW-1185">Reference proteome</keyword>
<protein>
    <submittedName>
        <fullName evidence="2">Uncharacterized protein</fullName>
    </submittedName>
</protein>
<feature type="transmembrane region" description="Helical" evidence="1">
    <location>
        <begin position="73"/>
        <end position="96"/>
    </location>
</feature>
<proteinExistence type="predicted"/>
<name>A0A5P9NMM5_9GAMM</name>
<gene>
    <name evidence="2" type="ORF">EY643_16215</name>
</gene>
<evidence type="ECO:0000313" key="2">
    <source>
        <dbReference type="EMBL" id="QFU77071.1"/>
    </source>
</evidence>
<organism evidence="2 3">
    <name type="scientific">Halioglobus maricola</name>
    <dbReference type="NCBI Taxonomy" id="2601894"/>
    <lineage>
        <taxon>Bacteria</taxon>
        <taxon>Pseudomonadati</taxon>
        <taxon>Pseudomonadota</taxon>
        <taxon>Gammaproteobacteria</taxon>
        <taxon>Cellvibrionales</taxon>
        <taxon>Halieaceae</taxon>
        <taxon>Halioglobus</taxon>
    </lineage>
</organism>